<evidence type="ECO:0000313" key="4">
    <source>
        <dbReference type="EMBL" id="JAT27452.1"/>
    </source>
</evidence>
<dbReference type="PANTHER" id="PTHR12478">
    <property type="entry name" value="DNA-DAMAGE-INDUCIBLE TRANSCRIPT 4 PROTEIN DDIT4"/>
    <property type="match status" value="1"/>
</dbReference>
<dbReference type="AlphaFoldDB" id="A0A1B6LUU5"/>
<name>A0A1B6LUU5_9HEMI</name>
<dbReference type="GO" id="GO:0006915">
    <property type="term" value="P:apoptotic process"/>
    <property type="evidence" value="ECO:0007669"/>
    <property type="project" value="TreeGrafter"/>
</dbReference>
<dbReference type="GO" id="GO:0005737">
    <property type="term" value="C:cytoplasm"/>
    <property type="evidence" value="ECO:0007669"/>
    <property type="project" value="UniProtKB-SubCell"/>
</dbReference>
<evidence type="ECO:0000256" key="2">
    <source>
        <dbReference type="ARBA" id="ARBA00010670"/>
    </source>
</evidence>
<organism evidence="4">
    <name type="scientific">Graphocephala atropunctata</name>
    <dbReference type="NCBI Taxonomy" id="36148"/>
    <lineage>
        <taxon>Eukaryota</taxon>
        <taxon>Metazoa</taxon>
        <taxon>Ecdysozoa</taxon>
        <taxon>Arthropoda</taxon>
        <taxon>Hexapoda</taxon>
        <taxon>Insecta</taxon>
        <taxon>Pterygota</taxon>
        <taxon>Neoptera</taxon>
        <taxon>Paraneoptera</taxon>
        <taxon>Hemiptera</taxon>
        <taxon>Auchenorrhyncha</taxon>
        <taxon>Membracoidea</taxon>
        <taxon>Cicadellidae</taxon>
        <taxon>Cicadellinae</taxon>
        <taxon>Cicadellini</taxon>
        <taxon>Graphocephala</taxon>
    </lineage>
</organism>
<keyword evidence="3" id="KW-0963">Cytoplasm</keyword>
<dbReference type="InterPro" id="IPR038281">
    <property type="entry name" value="RTP801-like_C_sf"/>
</dbReference>
<dbReference type="GO" id="GO:0032006">
    <property type="term" value="P:regulation of TOR signaling"/>
    <property type="evidence" value="ECO:0007669"/>
    <property type="project" value="TreeGrafter"/>
</dbReference>
<dbReference type="Gene3D" id="3.90.470.40">
    <property type="entry name" value="RTP801-like"/>
    <property type="match status" value="1"/>
</dbReference>
<dbReference type="Pfam" id="PF07809">
    <property type="entry name" value="RTP801_C"/>
    <property type="match status" value="1"/>
</dbReference>
<comment type="subcellular location">
    <subcellularLocation>
        <location evidence="1">Cytoplasm</location>
    </subcellularLocation>
</comment>
<comment type="similarity">
    <text evidence="2">Belongs to the DDIT4 family.</text>
</comment>
<dbReference type="InterPro" id="IPR012918">
    <property type="entry name" value="RTP801-like"/>
</dbReference>
<proteinExistence type="inferred from homology"/>
<evidence type="ECO:0000256" key="3">
    <source>
        <dbReference type="ARBA" id="ARBA00022490"/>
    </source>
</evidence>
<gene>
    <name evidence="4" type="ORF">g.51661</name>
</gene>
<dbReference type="EMBL" id="GEBQ01012525">
    <property type="protein sequence ID" value="JAT27452.1"/>
    <property type="molecule type" value="Transcribed_RNA"/>
</dbReference>
<sequence>MIAVEKLPFTTTLDLHRSIMEGEDTDYGVACQALARRLGEELRAAKSAQLSCGEVLLPLHLLPRVASDILAHAEKEPCGLRGCTLDINLELEGSVVSIAHIKWDPTTSSTFQLNLTFRQDAQRKWTSRLSHFLKILTKGRTIVISDQFSLKKIRLYRFLNC</sequence>
<protein>
    <submittedName>
        <fullName evidence="4">Uncharacterized protein</fullName>
    </submittedName>
</protein>
<evidence type="ECO:0000256" key="1">
    <source>
        <dbReference type="ARBA" id="ARBA00004496"/>
    </source>
</evidence>
<reference evidence="4" key="1">
    <citation type="submission" date="2015-11" db="EMBL/GenBank/DDBJ databases">
        <title>De novo transcriptome assembly of four potential Pierce s Disease insect vectors from Arizona vineyards.</title>
        <authorList>
            <person name="Tassone E.E."/>
        </authorList>
    </citation>
    <scope>NUCLEOTIDE SEQUENCE</scope>
</reference>
<dbReference type="PANTHER" id="PTHR12478:SF16">
    <property type="entry name" value="PROTEIN CHARYBDE-RELATED"/>
    <property type="match status" value="1"/>
</dbReference>
<accession>A0A1B6LUU5</accession>
<dbReference type="GO" id="GO:0009968">
    <property type="term" value="P:negative regulation of signal transduction"/>
    <property type="evidence" value="ECO:0007669"/>
    <property type="project" value="InterPro"/>
</dbReference>